<dbReference type="AlphaFoldDB" id="A0A2U1PS05"/>
<organism evidence="2 3">
    <name type="scientific">Artemisia annua</name>
    <name type="common">Sweet wormwood</name>
    <dbReference type="NCBI Taxonomy" id="35608"/>
    <lineage>
        <taxon>Eukaryota</taxon>
        <taxon>Viridiplantae</taxon>
        <taxon>Streptophyta</taxon>
        <taxon>Embryophyta</taxon>
        <taxon>Tracheophyta</taxon>
        <taxon>Spermatophyta</taxon>
        <taxon>Magnoliopsida</taxon>
        <taxon>eudicotyledons</taxon>
        <taxon>Gunneridae</taxon>
        <taxon>Pentapetalae</taxon>
        <taxon>asterids</taxon>
        <taxon>campanulids</taxon>
        <taxon>Asterales</taxon>
        <taxon>Asteraceae</taxon>
        <taxon>Asteroideae</taxon>
        <taxon>Anthemideae</taxon>
        <taxon>Artemisiinae</taxon>
        <taxon>Artemisia</taxon>
    </lineage>
</organism>
<comment type="caution">
    <text evidence="2">The sequence shown here is derived from an EMBL/GenBank/DDBJ whole genome shotgun (WGS) entry which is preliminary data.</text>
</comment>
<reference evidence="2 3" key="1">
    <citation type="journal article" date="2018" name="Mol. Plant">
        <title>The genome of Artemisia annua provides insight into the evolution of Asteraceae family and artemisinin biosynthesis.</title>
        <authorList>
            <person name="Shen Q."/>
            <person name="Zhang L."/>
            <person name="Liao Z."/>
            <person name="Wang S."/>
            <person name="Yan T."/>
            <person name="Shi P."/>
            <person name="Liu M."/>
            <person name="Fu X."/>
            <person name="Pan Q."/>
            <person name="Wang Y."/>
            <person name="Lv Z."/>
            <person name="Lu X."/>
            <person name="Zhang F."/>
            <person name="Jiang W."/>
            <person name="Ma Y."/>
            <person name="Chen M."/>
            <person name="Hao X."/>
            <person name="Li L."/>
            <person name="Tang Y."/>
            <person name="Lv G."/>
            <person name="Zhou Y."/>
            <person name="Sun X."/>
            <person name="Brodelius P.E."/>
            <person name="Rose J.K.C."/>
            <person name="Tang K."/>
        </authorList>
    </citation>
    <scope>NUCLEOTIDE SEQUENCE [LARGE SCALE GENOMIC DNA]</scope>
    <source>
        <strain evidence="3">cv. Huhao1</strain>
        <tissue evidence="2">Leaf</tissue>
    </source>
</reference>
<name>A0A2U1PS05_ARTAN</name>
<protein>
    <submittedName>
        <fullName evidence="2">Uncharacterized protein</fullName>
    </submittedName>
</protein>
<dbReference type="Proteomes" id="UP000245207">
    <property type="component" value="Unassembled WGS sequence"/>
</dbReference>
<proteinExistence type="predicted"/>
<evidence type="ECO:0000313" key="3">
    <source>
        <dbReference type="Proteomes" id="UP000245207"/>
    </source>
</evidence>
<feature type="region of interest" description="Disordered" evidence="1">
    <location>
        <begin position="1"/>
        <end position="21"/>
    </location>
</feature>
<keyword evidence="3" id="KW-1185">Reference proteome</keyword>
<evidence type="ECO:0000313" key="2">
    <source>
        <dbReference type="EMBL" id="PWA88540.1"/>
    </source>
</evidence>
<gene>
    <name evidence="2" type="ORF">CTI12_AA113410</name>
</gene>
<accession>A0A2U1PS05</accession>
<feature type="region of interest" description="Disordered" evidence="1">
    <location>
        <begin position="77"/>
        <end position="149"/>
    </location>
</feature>
<evidence type="ECO:0000256" key="1">
    <source>
        <dbReference type="SAM" id="MobiDB-lite"/>
    </source>
</evidence>
<sequence length="185" mass="19653">MFASNEPPSLSSNGMNSYNEDTTMMEASDGHVHIAAPSYSGVVHGQGTSHKELHDTTTYRQLADQTAKNVEEKKAPSFTALVHGQGNSYTHDENASRGGDGQAPSLGAMTRGTVSHPSGGGDPYSGDQKAPSRGALNKRESSQTGGSSVVFEGADVQEFVGMSLVGKNFRKFYPNAYYKEKDGDN</sequence>
<dbReference type="OrthoDB" id="1552471at2759"/>
<dbReference type="EMBL" id="PKPP01000806">
    <property type="protein sequence ID" value="PWA88540.1"/>
    <property type="molecule type" value="Genomic_DNA"/>
</dbReference>